<comment type="caution">
    <text evidence="1">The sequence shown here is derived from an EMBL/GenBank/DDBJ whole genome shotgun (WGS) entry which is preliminary data.</text>
</comment>
<protein>
    <submittedName>
        <fullName evidence="1">Uncharacterized protein</fullName>
    </submittedName>
</protein>
<dbReference type="EMBL" id="JAQQBS010000003">
    <property type="protein sequence ID" value="KAK0170586.1"/>
    <property type="molecule type" value="Genomic_DNA"/>
</dbReference>
<accession>A0AA39FJH3</accession>
<evidence type="ECO:0000313" key="2">
    <source>
        <dbReference type="Proteomes" id="UP001168990"/>
    </source>
</evidence>
<dbReference type="Proteomes" id="UP001168990">
    <property type="component" value="Unassembled WGS sequence"/>
</dbReference>
<organism evidence="1 2">
    <name type="scientific">Microctonus aethiopoides</name>
    <dbReference type="NCBI Taxonomy" id="144406"/>
    <lineage>
        <taxon>Eukaryota</taxon>
        <taxon>Metazoa</taxon>
        <taxon>Ecdysozoa</taxon>
        <taxon>Arthropoda</taxon>
        <taxon>Hexapoda</taxon>
        <taxon>Insecta</taxon>
        <taxon>Pterygota</taxon>
        <taxon>Neoptera</taxon>
        <taxon>Endopterygota</taxon>
        <taxon>Hymenoptera</taxon>
        <taxon>Apocrita</taxon>
        <taxon>Ichneumonoidea</taxon>
        <taxon>Braconidae</taxon>
        <taxon>Euphorinae</taxon>
        <taxon>Microctonus</taxon>
    </lineage>
</organism>
<evidence type="ECO:0000313" key="1">
    <source>
        <dbReference type="EMBL" id="KAK0170586.1"/>
    </source>
</evidence>
<keyword evidence="2" id="KW-1185">Reference proteome</keyword>
<sequence>MADLGNFARGENIADSIINDNMSCHQMSYVHLTDPNSTSLVNDRQLSKNEVNDVSHFFLFTSPLHN</sequence>
<name>A0AA39FJH3_9HYME</name>
<gene>
    <name evidence="1" type="ORF">PV328_008423</name>
</gene>
<dbReference type="AlphaFoldDB" id="A0AA39FJH3"/>
<reference evidence="1" key="1">
    <citation type="journal article" date="2023" name="bioRxiv">
        <title>Scaffold-level genome assemblies of two parasitoid biocontrol wasps reveal the parthenogenesis mechanism and an associated novel virus.</title>
        <authorList>
            <person name="Inwood S."/>
            <person name="Skelly J."/>
            <person name="Guhlin J."/>
            <person name="Harrop T."/>
            <person name="Goldson S."/>
            <person name="Dearden P."/>
        </authorList>
    </citation>
    <scope>NUCLEOTIDE SEQUENCE</scope>
    <source>
        <strain evidence="1">Irish</strain>
        <tissue evidence="1">Whole body</tissue>
    </source>
</reference>
<proteinExistence type="predicted"/>
<reference evidence="1" key="2">
    <citation type="submission" date="2023-03" db="EMBL/GenBank/DDBJ databases">
        <authorList>
            <person name="Inwood S.N."/>
            <person name="Skelly J.G."/>
            <person name="Guhlin J."/>
            <person name="Harrop T.W.R."/>
            <person name="Goldson S.G."/>
            <person name="Dearden P.K."/>
        </authorList>
    </citation>
    <scope>NUCLEOTIDE SEQUENCE</scope>
    <source>
        <strain evidence="1">Irish</strain>
        <tissue evidence="1">Whole body</tissue>
    </source>
</reference>